<accession>A0A1I7US06</accession>
<dbReference type="AlphaFoldDB" id="A0A1I7US06"/>
<reference evidence="2" key="1">
    <citation type="submission" date="2016-11" db="UniProtKB">
        <authorList>
            <consortium name="WormBaseParasite"/>
        </authorList>
    </citation>
    <scope>IDENTIFICATION</scope>
</reference>
<dbReference type="Proteomes" id="UP000095282">
    <property type="component" value="Unplaced"/>
</dbReference>
<organism evidence="1 2">
    <name type="scientific">Caenorhabditis tropicalis</name>
    <dbReference type="NCBI Taxonomy" id="1561998"/>
    <lineage>
        <taxon>Eukaryota</taxon>
        <taxon>Metazoa</taxon>
        <taxon>Ecdysozoa</taxon>
        <taxon>Nematoda</taxon>
        <taxon>Chromadorea</taxon>
        <taxon>Rhabditida</taxon>
        <taxon>Rhabditina</taxon>
        <taxon>Rhabditomorpha</taxon>
        <taxon>Rhabditoidea</taxon>
        <taxon>Rhabditidae</taxon>
        <taxon>Peloderinae</taxon>
        <taxon>Caenorhabditis</taxon>
    </lineage>
</organism>
<evidence type="ECO:0000313" key="1">
    <source>
        <dbReference type="Proteomes" id="UP000095282"/>
    </source>
</evidence>
<dbReference type="eggNOG" id="ENOG502TJ8C">
    <property type="taxonomic scope" value="Eukaryota"/>
</dbReference>
<sequence length="93" mass="10964">MDAEEHPVAIPDESNLTETAINILRRLHQHCAQRLEQIEALPNGSRTRLYHKLRRQLDVLDALMVMGRRPKNLIDQIRIMSLIFVDRELYHII</sequence>
<evidence type="ECO:0000313" key="2">
    <source>
        <dbReference type="WBParaSite" id="Csp11.Scaffold630.g18764.t1"/>
    </source>
</evidence>
<keyword evidence="1" id="KW-1185">Reference proteome</keyword>
<name>A0A1I7US06_9PELO</name>
<dbReference type="WBParaSite" id="Csp11.Scaffold630.g18764.t1">
    <property type="protein sequence ID" value="Csp11.Scaffold630.g18764.t1"/>
    <property type="gene ID" value="Csp11.Scaffold630.g18764"/>
</dbReference>
<proteinExistence type="predicted"/>
<protein>
    <submittedName>
        <fullName evidence="2">NR LBD domain-containing protein</fullName>
    </submittedName>
</protein>